<dbReference type="GeneID" id="35597479"/>
<dbReference type="RefSeq" id="XP_023623309.1">
    <property type="nucleotide sequence ID" value="XM_023767541.1"/>
</dbReference>
<reference evidence="2 3" key="1">
    <citation type="submission" date="2016-03" db="EMBL/GenBank/DDBJ databases">
        <authorList>
            <person name="Ploux O."/>
        </authorList>
    </citation>
    <scope>NUCLEOTIDE SEQUENCE [LARGE SCALE GENOMIC DNA]</scope>
    <source>
        <strain evidence="2 3">URUG2</strain>
    </source>
</reference>
<gene>
    <name evidence="2" type="ORF">RCC_02259</name>
</gene>
<dbReference type="EMBL" id="FJUY01000002">
    <property type="protein sequence ID" value="CZT16416.1"/>
    <property type="molecule type" value="Genomic_DNA"/>
</dbReference>
<dbReference type="AlphaFoldDB" id="A0A2D3UYY0"/>
<proteinExistence type="predicted"/>
<evidence type="ECO:0000313" key="3">
    <source>
        <dbReference type="Proteomes" id="UP000225277"/>
    </source>
</evidence>
<organism evidence="2 3">
    <name type="scientific">Ramularia collo-cygni</name>
    <dbReference type="NCBI Taxonomy" id="112498"/>
    <lineage>
        <taxon>Eukaryota</taxon>
        <taxon>Fungi</taxon>
        <taxon>Dikarya</taxon>
        <taxon>Ascomycota</taxon>
        <taxon>Pezizomycotina</taxon>
        <taxon>Dothideomycetes</taxon>
        <taxon>Dothideomycetidae</taxon>
        <taxon>Mycosphaerellales</taxon>
        <taxon>Mycosphaerellaceae</taxon>
        <taxon>Ramularia</taxon>
    </lineage>
</organism>
<evidence type="ECO:0000256" key="1">
    <source>
        <dbReference type="SAM" id="MobiDB-lite"/>
    </source>
</evidence>
<dbReference type="Proteomes" id="UP000225277">
    <property type="component" value="Unassembled WGS sequence"/>
</dbReference>
<evidence type="ECO:0000313" key="2">
    <source>
        <dbReference type="EMBL" id="CZT16416.1"/>
    </source>
</evidence>
<keyword evidence="3" id="KW-1185">Reference proteome</keyword>
<protein>
    <submittedName>
        <fullName evidence="2">Uncharacterized protein</fullName>
    </submittedName>
</protein>
<feature type="region of interest" description="Disordered" evidence="1">
    <location>
        <begin position="213"/>
        <end position="234"/>
    </location>
</feature>
<sequence>MIKGGLSVVDFGYDFDKHHNKTSLAAMCSNYNIQASSSSKPDCVFAVESFFAHQRFKHGRHDRSYLEPDFKPRSYSNAQLRQVLAYHDLRVPGKANFETMQAIFEDNLVSMRIELQGYQRAAPEDLGIDMGRLTLHPVSPASSRTLAAVASAAPRRPSTRPVPDRKTLQDATIYIARMFSQMRSLAKNMDNEDYEDVIDGLRQMLSYLPASLAGESSGKSHTAEEGGFQEDSEEYEDTAKLLMLELGSLPQMAQRVLSSDPGHAVELIERFAVSMVWQLGRLA</sequence>
<name>A0A2D3UYY0_9PEZI</name>
<accession>A0A2D3UYY0</accession>